<dbReference type="EMBL" id="AKHW03001110">
    <property type="protein sequence ID" value="KYO43803.1"/>
    <property type="molecule type" value="Genomic_DNA"/>
</dbReference>
<dbReference type="PROSITE" id="PS50076">
    <property type="entry name" value="DNAJ_2"/>
    <property type="match status" value="1"/>
</dbReference>
<feature type="domain" description="J" evidence="8">
    <location>
        <begin position="263"/>
        <end position="321"/>
    </location>
</feature>
<feature type="transmembrane region" description="Helical" evidence="7">
    <location>
        <begin position="78"/>
        <end position="97"/>
    </location>
</feature>
<dbReference type="PANTHER" id="PTHR44733">
    <property type="entry name" value="DNAJ HOMOLOG SUBFAMILY C MEMBER 22"/>
    <property type="match status" value="1"/>
</dbReference>
<feature type="transmembrane region" description="Helical" evidence="7">
    <location>
        <begin position="104"/>
        <end position="126"/>
    </location>
</feature>
<dbReference type="PRINTS" id="PR00625">
    <property type="entry name" value="JDOMAIN"/>
</dbReference>
<sequence length="399" mass="43558">MAKRVLVALALWALGGPVGLHHFYLGRDNHALLWLLTLGGFGVGWLAEPWCLPGWVAQANGALEPQPGRLPALSPVRFLGQVAVGTYFGLVAQLGLGSLPGFELVALPLAVALGVHLVSSVGAQTANLGHTLIAAFLTGPIFSHRSVAALPVSLVASVAAQHHRRRRPTLQPRQPLGARLYRLGLAGLAFTAPLVYGALSHTTATAGRVAEAVGTALGWLEVVPAAGRLLGRALLMPLRLLMSTEWGKSHEFVQSFHYLQQQQAYEVLGLPDGAPAEDVHRSYRELVKLWHPDRNQHRVQEAERRFIELVAAAWRLTDTHGSTPGSNGMQLCRESFLNIHYLHPFNLDVRHYSLLLPRPTHPLHRVERTVQTAAVRLPDKKLLLRGRSDSALLSCQQNF</sequence>
<keyword evidence="4 7" id="KW-0812">Transmembrane</keyword>
<evidence type="ECO:0000256" key="2">
    <source>
        <dbReference type="ARBA" id="ARBA00004141"/>
    </source>
</evidence>
<keyword evidence="5 7" id="KW-1133">Transmembrane helix</keyword>
<dbReference type="InterPro" id="IPR001623">
    <property type="entry name" value="DnaJ_domain"/>
</dbReference>
<comment type="function">
    <text evidence="1">May function as a co-chaperone.</text>
</comment>
<dbReference type="Gene3D" id="1.10.287.110">
    <property type="entry name" value="DnaJ domain"/>
    <property type="match status" value="1"/>
</dbReference>
<dbReference type="InterPro" id="IPR007829">
    <property type="entry name" value="TM2"/>
</dbReference>
<dbReference type="Pfam" id="PF00226">
    <property type="entry name" value="DnaJ"/>
    <property type="match status" value="1"/>
</dbReference>
<comment type="caution">
    <text evidence="9">The sequence shown here is derived from an EMBL/GenBank/DDBJ whole genome shotgun (WGS) entry which is preliminary data.</text>
</comment>
<keyword evidence="10" id="KW-1185">Reference proteome</keyword>
<dbReference type="Pfam" id="PF05154">
    <property type="entry name" value="TM2"/>
    <property type="match status" value="1"/>
</dbReference>
<comment type="subcellular location">
    <subcellularLocation>
        <location evidence="2">Membrane</location>
        <topology evidence="2">Multi-pass membrane protein</topology>
    </subcellularLocation>
</comment>
<dbReference type="SMART" id="SM00271">
    <property type="entry name" value="DnaJ"/>
    <property type="match status" value="1"/>
</dbReference>
<dbReference type="CDD" id="cd06257">
    <property type="entry name" value="DnaJ"/>
    <property type="match status" value="1"/>
</dbReference>
<evidence type="ECO:0000256" key="4">
    <source>
        <dbReference type="ARBA" id="ARBA00022692"/>
    </source>
</evidence>
<organism evidence="9 10">
    <name type="scientific">Alligator mississippiensis</name>
    <name type="common">American alligator</name>
    <dbReference type="NCBI Taxonomy" id="8496"/>
    <lineage>
        <taxon>Eukaryota</taxon>
        <taxon>Metazoa</taxon>
        <taxon>Chordata</taxon>
        <taxon>Craniata</taxon>
        <taxon>Vertebrata</taxon>
        <taxon>Euteleostomi</taxon>
        <taxon>Archelosauria</taxon>
        <taxon>Archosauria</taxon>
        <taxon>Crocodylia</taxon>
        <taxon>Alligatoridae</taxon>
        <taxon>Alligatorinae</taxon>
        <taxon>Alligator</taxon>
    </lineage>
</organism>
<feature type="transmembrane region" description="Helical" evidence="7">
    <location>
        <begin position="132"/>
        <end position="159"/>
    </location>
</feature>
<dbReference type="GO" id="GO:0016020">
    <property type="term" value="C:membrane"/>
    <property type="evidence" value="ECO:0007669"/>
    <property type="project" value="UniProtKB-SubCell"/>
</dbReference>
<accession>A0A151P469</accession>
<evidence type="ECO:0000313" key="9">
    <source>
        <dbReference type="EMBL" id="KYO43803.1"/>
    </source>
</evidence>
<reference evidence="9 10" key="1">
    <citation type="journal article" date="2012" name="Genome Biol.">
        <title>Sequencing three crocodilian genomes to illuminate the evolution of archosaurs and amniotes.</title>
        <authorList>
            <person name="St John J.A."/>
            <person name="Braun E.L."/>
            <person name="Isberg S.R."/>
            <person name="Miles L.G."/>
            <person name="Chong A.Y."/>
            <person name="Gongora J."/>
            <person name="Dalzell P."/>
            <person name="Moran C."/>
            <person name="Bed'hom B."/>
            <person name="Abzhanov A."/>
            <person name="Burgess S.C."/>
            <person name="Cooksey A.M."/>
            <person name="Castoe T.A."/>
            <person name="Crawford N.G."/>
            <person name="Densmore L.D."/>
            <person name="Drew J.C."/>
            <person name="Edwards S.V."/>
            <person name="Faircloth B.C."/>
            <person name="Fujita M.K."/>
            <person name="Greenwold M.J."/>
            <person name="Hoffmann F.G."/>
            <person name="Howard J.M."/>
            <person name="Iguchi T."/>
            <person name="Janes D.E."/>
            <person name="Khan S.Y."/>
            <person name="Kohno S."/>
            <person name="de Koning A.J."/>
            <person name="Lance S.L."/>
            <person name="McCarthy F.M."/>
            <person name="McCormack J.E."/>
            <person name="Merchant M.E."/>
            <person name="Peterson D.G."/>
            <person name="Pollock D.D."/>
            <person name="Pourmand N."/>
            <person name="Raney B.J."/>
            <person name="Roessler K.A."/>
            <person name="Sanford J.R."/>
            <person name="Sawyer R.H."/>
            <person name="Schmidt C.J."/>
            <person name="Triplett E.W."/>
            <person name="Tuberville T.D."/>
            <person name="Venegas-Anaya M."/>
            <person name="Howard J.T."/>
            <person name="Jarvis E.D."/>
            <person name="Guillette L.J.Jr."/>
            <person name="Glenn T.C."/>
            <person name="Green R.E."/>
            <person name="Ray D.A."/>
        </authorList>
    </citation>
    <scope>NUCLEOTIDE SEQUENCE [LARGE SCALE GENOMIC DNA]</scope>
    <source>
        <strain evidence="9">KSC_2009_1</strain>
    </source>
</reference>
<evidence type="ECO:0000259" key="8">
    <source>
        <dbReference type="PROSITE" id="PS50076"/>
    </source>
</evidence>
<evidence type="ECO:0000256" key="6">
    <source>
        <dbReference type="ARBA" id="ARBA00023136"/>
    </source>
</evidence>
<dbReference type="Proteomes" id="UP000050525">
    <property type="component" value="Unassembled WGS sequence"/>
</dbReference>
<protein>
    <recommendedName>
        <fullName evidence="3">DnaJ homolog subfamily C member 22</fullName>
    </recommendedName>
</protein>
<proteinExistence type="predicted"/>
<dbReference type="InterPro" id="IPR036869">
    <property type="entry name" value="J_dom_sf"/>
</dbReference>
<dbReference type="AlphaFoldDB" id="A0A151P469"/>
<dbReference type="SUPFAM" id="SSF46565">
    <property type="entry name" value="Chaperone J-domain"/>
    <property type="match status" value="1"/>
</dbReference>
<evidence type="ECO:0000256" key="7">
    <source>
        <dbReference type="SAM" id="Phobius"/>
    </source>
</evidence>
<dbReference type="PANTHER" id="PTHR44733:SF1">
    <property type="entry name" value="DNAJ HOMOLOG SUBFAMILY C MEMBER 22"/>
    <property type="match status" value="1"/>
</dbReference>
<evidence type="ECO:0000256" key="1">
    <source>
        <dbReference type="ARBA" id="ARBA00002080"/>
    </source>
</evidence>
<keyword evidence="6 7" id="KW-0472">Membrane</keyword>
<evidence type="ECO:0000256" key="3">
    <source>
        <dbReference type="ARBA" id="ARBA00020945"/>
    </source>
</evidence>
<evidence type="ECO:0000256" key="5">
    <source>
        <dbReference type="ARBA" id="ARBA00022989"/>
    </source>
</evidence>
<gene>
    <name evidence="9" type="primary">DNAJC22</name>
    <name evidence="9" type="ORF">Y1Q_0011375</name>
</gene>
<evidence type="ECO:0000313" key="10">
    <source>
        <dbReference type="Proteomes" id="UP000050525"/>
    </source>
</evidence>
<dbReference type="eggNOG" id="KOG0714">
    <property type="taxonomic scope" value="Eukaryota"/>
</dbReference>
<name>A0A151P469_ALLMI</name>
<feature type="transmembrane region" description="Helical" evidence="7">
    <location>
        <begin position="180"/>
        <end position="199"/>
    </location>
</feature>
<dbReference type="STRING" id="8496.A0A151P469"/>